<proteinExistence type="predicted"/>
<organism evidence="1 2">
    <name type="scientific">Sphagnum jensenii</name>
    <dbReference type="NCBI Taxonomy" id="128206"/>
    <lineage>
        <taxon>Eukaryota</taxon>
        <taxon>Viridiplantae</taxon>
        <taxon>Streptophyta</taxon>
        <taxon>Embryophyta</taxon>
        <taxon>Bryophyta</taxon>
        <taxon>Sphagnophytina</taxon>
        <taxon>Sphagnopsida</taxon>
        <taxon>Sphagnales</taxon>
        <taxon>Sphagnaceae</taxon>
        <taxon>Sphagnum</taxon>
    </lineage>
</organism>
<name>A0ABP0W884_9BRYO</name>
<dbReference type="EMBL" id="OZ020109">
    <property type="protein sequence ID" value="CAK9261760.1"/>
    <property type="molecule type" value="Genomic_DNA"/>
</dbReference>
<keyword evidence="2" id="KW-1185">Reference proteome</keyword>
<accession>A0ABP0W884</accession>
<dbReference type="PANTHER" id="PTHR37067">
    <property type="entry name" value="PX DOMAIN-CONTAINING PROTEIN"/>
    <property type="match status" value="1"/>
</dbReference>
<gene>
    <name evidence="1" type="ORF">CSSPJE1EN1_LOCUS7238</name>
</gene>
<protein>
    <recommendedName>
        <fullName evidence="3">LAGLIDADG homing endonuclease</fullName>
    </recommendedName>
</protein>
<evidence type="ECO:0000313" key="1">
    <source>
        <dbReference type="EMBL" id="CAK9261760.1"/>
    </source>
</evidence>
<evidence type="ECO:0008006" key="3">
    <source>
        <dbReference type="Google" id="ProtNLM"/>
    </source>
</evidence>
<evidence type="ECO:0000313" key="2">
    <source>
        <dbReference type="Proteomes" id="UP001497444"/>
    </source>
</evidence>
<sequence>MPPKKKTSPWQPAYKQKLGLRVTNRDVKTSAVIEAVCSFCKYFGRQVDMANRKRAARIANQTYGPDFRADFMTKHMESQHHEKWNEYQALSPSEQLKFFDGIVSRNNTLHRYIEIDGDKLTLKMSNAVVDTIIGELLFRPEDEMAALEHDDGEALDPNIAEHVARLIKLKRNALLLFKPDCEADDGSYIVMIKNVKRFQLIIKHASCGMSFRQIAAAIGHTRDVMSIGKLSGVSDHLVGQYVRVLVGVALTKIGVLLSSNDVWAFSIAFDGSTHCGTVFFDVRIRISVKGILYNFHLIAMPHFGRHTADLQVNCVNHQADLVVQATVELINGGNFVAKVYEVTVYLRKQNTLITEMGVASPKKTNRWAALNNVLQFDIKYERQIIAFLDERCEQRGVAVPPVLSETWWVQVFAVAPGLELVHKMFCELQARLLLICQQRAYVNKLAVDLQMVYELRRIDMDAEFGDLDALDYF</sequence>
<dbReference type="PANTHER" id="PTHR37067:SF3">
    <property type="entry name" value="PX DOMAIN-CONTAINING PROTEIN"/>
    <property type="match status" value="1"/>
</dbReference>
<reference evidence="1" key="1">
    <citation type="submission" date="2024-02" db="EMBL/GenBank/DDBJ databases">
        <authorList>
            <consortium name="ELIXIR-Norway"/>
            <consortium name="Elixir Norway"/>
        </authorList>
    </citation>
    <scope>NUCLEOTIDE SEQUENCE</scope>
</reference>
<dbReference type="Proteomes" id="UP001497444">
    <property type="component" value="Chromosome 14"/>
</dbReference>